<evidence type="ECO:0008006" key="3">
    <source>
        <dbReference type="Google" id="ProtNLM"/>
    </source>
</evidence>
<dbReference type="NCBIfam" id="NF047352">
    <property type="entry name" value="P_loop_sacsin"/>
    <property type="match status" value="1"/>
</dbReference>
<evidence type="ECO:0000313" key="2">
    <source>
        <dbReference type="Proteomes" id="UP001172155"/>
    </source>
</evidence>
<keyword evidence="2" id="KW-1185">Reference proteome</keyword>
<name>A0AA40ELK5_9PEZI</name>
<dbReference type="PANTHER" id="PTHR32387">
    <property type="entry name" value="WU:FJ29H11"/>
    <property type="match status" value="1"/>
</dbReference>
<dbReference type="InterPro" id="IPR036890">
    <property type="entry name" value="HATPase_C_sf"/>
</dbReference>
<gene>
    <name evidence="1" type="ORF">B0T18DRAFT_420357</name>
</gene>
<reference evidence="1" key="1">
    <citation type="submission" date="2023-06" db="EMBL/GenBank/DDBJ databases">
        <title>Genome-scale phylogeny and comparative genomics of the fungal order Sordariales.</title>
        <authorList>
            <consortium name="Lawrence Berkeley National Laboratory"/>
            <person name="Hensen N."/>
            <person name="Bonometti L."/>
            <person name="Westerberg I."/>
            <person name="Brannstrom I.O."/>
            <person name="Guillou S."/>
            <person name="Cros-Aarteil S."/>
            <person name="Calhoun S."/>
            <person name="Haridas S."/>
            <person name="Kuo A."/>
            <person name="Mondo S."/>
            <person name="Pangilinan J."/>
            <person name="Riley R."/>
            <person name="LaButti K."/>
            <person name="Andreopoulos B."/>
            <person name="Lipzen A."/>
            <person name="Chen C."/>
            <person name="Yanf M."/>
            <person name="Daum C."/>
            <person name="Ng V."/>
            <person name="Clum A."/>
            <person name="Steindorff A."/>
            <person name="Ohm R."/>
            <person name="Martin F."/>
            <person name="Silar P."/>
            <person name="Natvig D."/>
            <person name="Lalanne C."/>
            <person name="Gautier V."/>
            <person name="Ament-velasquez S.L."/>
            <person name="Kruys A."/>
            <person name="Hutchinson M.I."/>
            <person name="Powell A.J."/>
            <person name="Barry K."/>
            <person name="Miller A.N."/>
            <person name="Grigoriev I.V."/>
            <person name="Debuchy R."/>
            <person name="Gladieux P."/>
            <person name="Thoren M.H."/>
            <person name="Johannesson H."/>
        </authorList>
    </citation>
    <scope>NUCLEOTIDE SEQUENCE</scope>
    <source>
        <strain evidence="1">SMH3187-1</strain>
    </source>
</reference>
<dbReference type="Gene3D" id="3.30.565.10">
    <property type="entry name" value="Histidine kinase-like ATPase, C-terminal domain"/>
    <property type="match status" value="1"/>
</dbReference>
<proteinExistence type="predicted"/>
<sequence>MHSLSGSGDFPDSEQDARDHIRAIRLSRGVDDVMGNLKGNSTTEDLQELLNVVSADLYQSPTHFIHELIQNADDNTYKPDVLPSVIITKGPGTFRFDCNERGFTKSNVEAICRSGKSSKKGANKAAGYIGEKGIGFKSVFRVAKEVWVKSGHYSFKFNRDSPLGMVIPCWATFPAPPLDNFNTSFYFRLSEQYNETELTRALALLESGLLMFLRKLRRIEVNINAVSATPSTTVVLRQDKSKALRELSVEDRVTSHFVYYHQVTKLPAEERRPGAKTSEISLCFPFSTACGEAQPSTLEQPVYAFLPIRRYGLPFMIQADFVLVANREDINSAKWNRALLSAAADVFPRAIEALVKAHISLRYSWIRFLPTGTPEPTYLHGFQRSLLKKLSSAAILESRSGKARVPSSLIFVPKQYRDPEGTPITLTKQFGDRYLGPRYDDEDWTYLEILGVKELSKEQFLAHLKICLQEKFSSSSAALVDQRSQWHSRLAAILLRVATPEEMAHLPLIPLTTGTWVTPGQPAFFLSGQQDGESQYEVPKGIEMPVIDRRASDDKDRRLLMTALGVKCPKEEDVAKLILEAHQSDAFQPHKLSPRDLVVHAEFVYRARRMSSSPMDVDLWVATEDGRRLKASAVYLRKDPPTEAASKYLTATQDSSFGFTHNDYGVLFDSGSSVACEWLHKELGLAVWPRFLNPKYITWDETPSTTDARKIIHPDFLQIMDRENSVDFLTLIKEGWTEHYQFQLEVLGKGKERKDETTTAVQVAVDYLRQFQVSCCRGNNSVPLEEATLPLPHLQSVVPWCRSFLDVPHPQDPGWTWLGSLGVKVAGDLGFYLQCLRYAKSEQVAFQEIPPIMAQIQAHAEENIPLLVNSIRDENLICRPGSNGFPSWVSLSSCVWDGEKWFRALTGLRHFYPDCEVLFTSHLRAEQLNISHILMELKSIKAPCEVGYISAILTLFKNLQGDGRRVVSHRDIHDCRSIAMFPITIQGRDEEGEYDRLASLDDPDWFVADDGLMKSAFTGRLPMLAFDVAKVLELAPLFKLLGMEGRFLRDIAEKTIETTGDIADCSELAMLYRARGAFIQRLIPRECPIRALLVKQLQNITVRFCRKVSVDWSVDMGDKKSVSSDKVGVLAVLNDKNEAQRLDIFAVRGYGIEEPPIELAEALVGHLGIETHYRNLLFHALIVSVKPDRLAAVFRAAGVPEYDDNWEYTIEGGYQGFNGEGEVTNDGTLRLEIDLNNIKLVPFELALANAKADPVLGGIMGIVLIFPGLDDKTRGTVSKTVGVSKAKWYTTGLRALPTLLLHEMLSRKASSWEQQQGEKIMSSVLEAILGQAYQPDSHWTSHHRVKAGHAAYLPGNMARASFTVPDKTGRLAEYLAHRGYRNAAQWVKSRIVYHIEVKSTEDGLDSPFQITNGELERAMTFSHTRSAAKVPDHVCIWVRMRNVKNMAGASVQFMVDPWHMWTMKELTIKSVWGLLGKV</sequence>
<dbReference type="PANTHER" id="PTHR32387:SF0">
    <property type="entry name" value="PROTEIN NO VEIN"/>
    <property type="match status" value="1"/>
</dbReference>
<dbReference type="Proteomes" id="UP001172155">
    <property type="component" value="Unassembled WGS sequence"/>
</dbReference>
<dbReference type="EMBL" id="JAUKUD010000006">
    <property type="protein sequence ID" value="KAK0741558.1"/>
    <property type="molecule type" value="Genomic_DNA"/>
</dbReference>
<accession>A0AA40ELK5</accession>
<dbReference type="SUPFAM" id="SSF55874">
    <property type="entry name" value="ATPase domain of HSP90 chaperone/DNA topoisomerase II/histidine kinase"/>
    <property type="match status" value="1"/>
</dbReference>
<evidence type="ECO:0000313" key="1">
    <source>
        <dbReference type="EMBL" id="KAK0741558.1"/>
    </source>
</evidence>
<organism evidence="1 2">
    <name type="scientific">Schizothecium vesticola</name>
    <dbReference type="NCBI Taxonomy" id="314040"/>
    <lineage>
        <taxon>Eukaryota</taxon>
        <taxon>Fungi</taxon>
        <taxon>Dikarya</taxon>
        <taxon>Ascomycota</taxon>
        <taxon>Pezizomycotina</taxon>
        <taxon>Sordariomycetes</taxon>
        <taxon>Sordariomycetidae</taxon>
        <taxon>Sordariales</taxon>
        <taxon>Schizotheciaceae</taxon>
        <taxon>Schizothecium</taxon>
    </lineage>
</organism>
<dbReference type="InterPro" id="IPR052957">
    <property type="entry name" value="Auxin_embryo_med"/>
</dbReference>
<comment type="caution">
    <text evidence="1">The sequence shown here is derived from an EMBL/GenBank/DDBJ whole genome shotgun (WGS) entry which is preliminary data.</text>
</comment>
<protein>
    <recommendedName>
        <fullName evidence="3">Protein NO VEIN C-terminal domain-containing protein</fullName>
    </recommendedName>
</protein>